<comment type="caution">
    <text evidence="1">The sequence shown here is derived from an EMBL/GenBank/DDBJ whole genome shotgun (WGS) entry which is preliminary data.</text>
</comment>
<sequence>MSPGTGSGHIPSISPSLTEANCHFTTSTTPKAQILGTKFIV</sequence>
<dbReference type="AlphaFoldDB" id="A0A080Z444"/>
<name>A0A080Z444_PHYNI</name>
<dbReference type="Proteomes" id="UP000028582">
    <property type="component" value="Unassembled WGS sequence"/>
</dbReference>
<accession>A0A080Z444</accession>
<protein>
    <submittedName>
        <fullName evidence="1">Uncharacterized protein</fullName>
    </submittedName>
</protein>
<organism evidence="1 2">
    <name type="scientific">Phytophthora nicotianae P1976</name>
    <dbReference type="NCBI Taxonomy" id="1317066"/>
    <lineage>
        <taxon>Eukaryota</taxon>
        <taxon>Sar</taxon>
        <taxon>Stramenopiles</taxon>
        <taxon>Oomycota</taxon>
        <taxon>Peronosporomycetes</taxon>
        <taxon>Peronosporales</taxon>
        <taxon>Peronosporaceae</taxon>
        <taxon>Phytophthora</taxon>
    </lineage>
</organism>
<reference evidence="1 2" key="1">
    <citation type="submission" date="2013-11" db="EMBL/GenBank/DDBJ databases">
        <title>The Genome Sequence of Phytophthora parasitica P1976.</title>
        <authorList>
            <consortium name="The Broad Institute Genomics Platform"/>
            <person name="Russ C."/>
            <person name="Tyler B."/>
            <person name="Panabieres F."/>
            <person name="Shan W."/>
            <person name="Tripathy S."/>
            <person name="Grunwald N."/>
            <person name="Machado M."/>
            <person name="Johnson C.S."/>
            <person name="Walker B."/>
            <person name="Young S."/>
            <person name="Zeng Q."/>
            <person name="Gargeya S."/>
            <person name="Fitzgerald M."/>
            <person name="Haas B."/>
            <person name="Abouelleil A."/>
            <person name="Allen A.W."/>
            <person name="Alvarado L."/>
            <person name="Arachchi H.M."/>
            <person name="Berlin A.M."/>
            <person name="Chapman S.B."/>
            <person name="Gainer-Dewar J."/>
            <person name="Goldberg J."/>
            <person name="Griggs A."/>
            <person name="Gujja S."/>
            <person name="Hansen M."/>
            <person name="Howarth C."/>
            <person name="Imamovic A."/>
            <person name="Ireland A."/>
            <person name="Larimer J."/>
            <person name="McCowan C."/>
            <person name="Murphy C."/>
            <person name="Pearson M."/>
            <person name="Poon T.W."/>
            <person name="Priest M."/>
            <person name="Roberts A."/>
            <person name="Saif S."/>
            <person name="Shea T."/>
            <person name="Sisk P."/>
            <person name="Sykes S."/>
            <person name="Wortman J."/>
            <person name="Nusbaum C."/>
            <person name="Birren B."/>
        </authorList>
    </citation>
    <scope>NUCLEOTIDE SEQUENCE [LARGE SCALE GENOMIC DNA]</scope>
    <source>
        <strain evidence="1 2">P1976</strain>
    </source>
</reference>
<gene>
    <name evidence="1" type="ORF">F444_20581</name>
</gene>
<evidence type="ECO:0000313" key="1">
    <source>
        <dbReference type="EMBL" id="ETO61405.1"/>
    </source>
</evidence>
<evidence type="ECO:0000313" key="2">
    <source>
        <dbReference type="Proteomes" id="UP000028582"/>
    </source>
</evidence>
<proteinExistence type="predicted"/>
<dbReference type="EMBL" id="ANJA01003791">
    <property type="protein sequence ID" value="ETO61405.1"/>
    <property type="molecule type" value="Genomic_DNA"/>
</dbReference>